<evidence type="ECO:0000256" key="5">
    <source>
        <dbReference type="PIRNR" id="PIRNR006113"/>
    </source>
</evidence>
<dbReference type="NCBIfam" id="TIGR03367">
    <property type="entry name" value="queuosine_QueD"/>
    <property type="match status" value="1"/>
</dbReference>
<keyword evidence="5 7" id="KW-0479">Metal-binding</keyword>
<organism evidence="8 9">
    <name type="scientific">Candidatus Thiopontia autotrophica</name>
    <dbReference type="NCBI Taxonomy" id="2841688"/>
    <lineage>
        <taxon>Bacteria</taxon>
        <taxon>Pseudomonadati</taxon>
        <taxon>Pseudomonadota</taxon>
        <taxon>Gammaproteobacteria</taxon>
        <taxon>Candidatus Thiopontia</taxon>
    </lineage>
</organism>
<evidence type="ECO:0000256" key="3">
    <source>
        <dbReference type="ARBA" id="ARBA00018141"/>
    </source>
</evidence>
<dbReference type="Gene3D" id="3.30.479.10">
    <property type="entry name" value="6-pyruvoyl tetrahydropterin synthase/QueD"/>
    <property type="match status" value="1"/>
</dbReference>
<evidence type="ECO:0000256" key="7">
    <source>
        <dbReference type="PIRSR" id="PIRSR006113-2"/>
    </source>
</evidence>
<dbReference type="InterPro" id="IPR038418">
    <property type="entry name" value="6-PTP_synth/QueD_sf"/>
</dbReference>
<protein>
    <recommendedName>
        <fullName evidence="3 5">6-carboxy-5,6,7,8-tetrahydropterin synthase</fullName>
        <ecNumber evidence="5">4.-.-.-</ecNumber>
    </recommendedName>
</protein>
<evidence type="ECO:0000256" key="4">
    <source>
        <dbReference type="ARBA" id="ARBA00048807"/>
    </source>
</evidence>
<keyword evidence="5" id="KW-0456">Lyase</keyword>
<dbReference type="EC" id="4.-.-.-" evidence="5"/>
<evidence type="ECO:0000313" key="8">
    <source>
        <dbReference type="EMBL" id="MBC8520200.1"/>
    </source>
</evidence>
<comment type="cofactor">
    <cofactor evidence="5 7">
        <name>Zn(2+)</name>
        <dbReference type="ChEBI" id="CHEBI:29105"/>
    </cofactor>
    <text evidence="5 7">Binds 1 zinc ion per subunit.</text>
</comment>
<dbReference type="UniPathway" id="UPA00391"/>
<dbReference type="AlphaFoldDB" id="A0A8J6TW87"/>
<feature type="active site" description="Charge relay system" evidence="6">
    <location>
        <position position="70"/>
    </location>
</feature>
<name>A0A8J6TW87_9GAMM</name>
<dbReference type="GO" id="GO:0046872">
    <property type="term" value="F:metal ion binding"/>
    <property type="evidence" value="ECO:0007669"/>
    <property type="project" value="UniProtKB-KW"/>
</dbReference>
<dbReference type="EMBL" id="JACNFK010000034">
    <property type="protein sequence ID" value="MBC8520200.1"/>
    <property type="molecule type" value="Genomic_DNA"/>
</dbReference>
<proteinExistence type="inferred from homology"/>
<dbReference type="PANTHER" id="PTHR12589:SF8">
    <property type="entry name" value="6-CARBOXY-5,6,7,8-TETRAHYDROPTERIN SYNTHASE"/>
    <property type="match status" value="1"/>
</dbReference>
<reference evidence="8 9" key="1">
    <citation type="submission" date="2020-08" db="EMBL/GenBank/DDBJ databases">
        <title>Bridging the membrane lipid divide: bacteria of the FCB group superphylum have the potential to synthesize archaeal ether lipids.</title>
        <authorList>
            <person name="Villanueva L."/>
            <person name="Von Meijenfeldt F.A.B."/>
            <person name="Westbye A.B."/>
            <person name="Yadav S."/>
            <person name="Hopmans E.C."/>
            <person name="Dutilh B.E."/>
            <person name="Sinninghe Damste J.S."/>
        </authorList>
    </citation>
    <scope>NUCLEOTIDE SEQUENCE [LARGE SCALE GENOMIC DNA]</scope>
    <source>
        <strain evidence="8">NIOZ-UU100</strain>
    </source>
</reference>
<gene>
    <name evidence="8" type="primary">queD</name>
    <name evidence="8" type="ORF">H8D24_07330</name>
</gene>
<comment type="pathway">
    <text evidence="1 5">Purine metabolism; 7-cyano-7-deazaguanine biosynthesis.</text>
</comment>
<feature type="active site" description="Charge relay system" evidence="6">
    <location>
        <position position="115"/>
    </location>
</feature>
<dbReference type="PIRSF" id="PIRSF006113">
    <property type="entry name" value="PTP_synth"/>
    <property type="match status" value="1"/>
</dbReference>
<comment type="similarity">
    <text evidence="2 5">Belongs to the PTPS family. QueD subfamily.</text>
</comment>
<evidence type="ECO:0000256" key="6">
    <source>
        <dbReference type="PIRSR" id="PIRSR006113-1"/>
    </source>
</evidence>
<feature type="active site" description="Proton acceptor" evidence="6">
    <location>
        <position position="26"/>
    </location>
</feature>
<feature type="binding site" evidence="7">
    <location>
        <position position="32"/>
    </location>
    <ligand>
        <name>Zn(2+)</name>
        <dbReference type="ChEBI" id="CHEBI:29105"/>
    </ligand>
</feature>
<evidence type="ECO:0000313" key="9">
    <source>
        <dbReference type="Proteomes" id="UP000654401"/>
    </source>
</evidence>
<feature type="binding site" evidence="7">
    <location>
        <position position="30"/>
    </location>
    <ligand>
        <name>Zn(2+)</name>
        <dbReference type="ChEBI" id="CHEBI:29105"/>
    </ligand>
</feature>
<comment type="caution">
    <text evidence="8">The sequence shown here is derived from an EMBL/GenBank/DDBJ whole genome shotgun (WGS) entry which is preliminary data.</text>
</comment>
<keyword evidence="5 7" id="KW-0862">Zinc</keyword>
<dbReference type="SUPFAM" id="SSF55620">
    <property type="entry name" value="Tetrahydrobiopterin biosynthesis enzymes-like"/>
    <property type="match status" value="1"/>
</dbReference>
<dbReference type="Pfam" id="PF01242">
    <property type="entry name" value="PTPS"/>
    <property type="match status" value="1"/>
</dbReference>
<accession>A0A8J6TW87</accession>
<comment type="catalytic activity">
    <reaction evidence="4 5">
        <text>7,8-dihydroneopterin 3'-triphosphate + H2O = 6-carboxy-5,6,7,8-tetrahydropterin + triphosphate + acetaldehyde + 2 H(+)</text>
        <dbReference type="Rhea" id="RHEA:27966"/>
        <dbReference type="ChEBI" id="CHEBI:15343"/>
        <dbReference type="ChEBI" id="CHEBI:15377"/>
        <dbReference type="ChEBI" id="CHEBI:15378"/>
        <dbReference type="ChEBI" id="CHEBI:18036"/>
        <dbReference type="ChEBI" id="CHEBI:58462"/>
        <dbReference type="ChEBI" id="CHEBI:61032"/>
        <dbReference type="EC" id="4.1.2.50"/>
    </reaction>
</comment>
<dbReference type="Proteomes" id="UP000654401">
    <property type="component" value="Unassembled WGS sequence"/>
</dbReference>
<keyword evidence="5" id="KW-0671">Queuosine biosynthesis</keyword>
<dbReference type="InterPro" id="IPR007115">
    <property type="entry name" value="6-PTP_synth/QueD"/>
</dbReference>
<dbReference type="PANTHER" id="PTHR12589">
    <property type="entry name" value="PYRUVOYL TETRAHYDROBIOPTERIN SYNTHASE"/>
    <property type="match status" value="1"/>
</dbReference>
<evidence type="ECO:0000256" key="1">
    <source>
        <dbReference type="ARBA" id="ARBA00005061"/>
    </source>
</evidence>
<evidence type="ECO:0000256" key="2">
    <source>
        <dbReference type="ARBA" id="ARBA00008900"/>
    </source>
</evidence>
<sequence length="126" mass="14403">MSGRFTLQVISDFSAAHSLRGYPGDCQHLHGHNWKVEVEVTSAELDELGMVIDFKKIKQATKEATDRLDHQYLNDVPPFDKINPTAENIAHTFFTEISNSINHQQVEVESVTVWETERSSARYSKR</sequence>
<dbReference type="GO" id="GO:0070497">
    <property type="term" value="F:6-carboxytetrahydropterin synthase activity"/>
    <property type="evidence" value="ECO:0007669"/>
    <property type="project" value="UniProtKB-EC"/>
</dbReference>
<dbReference type="GO" id="GO:0008616">
    <property type="term" value="P:tRNA queuosine(34) biosynthetic process"/>
    <property type="evidence" value="ECO:0007669"/>
    <property type="project" value="UniProtKB-KW"/>
</dbReference>
<feature type="binding site" evidence="7">
    <location>
        <position position="17"/>
    </location>
    <ligand>
        <name>Zn(2+)</name>
        <dbReference type="ChEBI" id="CHEBI:29105"/>
    </ligand>
</feature>